<dbReference type="PANTHER" id="PTHR31631">
    <property type="entry name" value="PROTEIN NETWORKED 2D"/>
    <property type="match status" value="1"/>
</dbReference>
<evidence type="ECO:0000256" key="3">
    <source>
        <dbReference type="SAM" id="MobiDB-lite"/>
    </source>
</evidence>
<dbReference type="InterPro" id="IPR011684">
    <property type="entry name" value="NAB"/>
</dbReference>
<keyword evidence="6" id="KW-1185">Reference proteome</keyword>
<dbReference type="PROSITE" id="PS51774">
    <property type="entry name" value="NAB"/>
    <property type="match status" value="1"/>
</dbReference>
<dbReference type="PANTHER" id="PTHR31631:SF0">
    <property type="entry name" value="PROTEIN NETWORKED 2D"/>
    <property type="match status" value="1"/>
</dbReference>
<dbReference type="Proteomes" id="UP001634007">
    <property type="component" value="Unassembled WGS sequence"/>
</dbReference>
<evidence type="ECO:0000256" key="2">
    <source>
        <dbReference type="SAM" id="Coils"/>
    </source>
</evidence>
<feature type="domain" description="NAB" evidence="4">
    <location>
        <begin position="11"/>
        <end position="91"/>
    </location>
</feature>
<dbReference type="Pfam" id="PF07765">
    <property type="entry name" value="KIP1"/>
    <property type="match status" value="1"/>
</dbReference>
<dbReference type="EMBL" id="JBJKBG010000009">
    <property type="protein sequence ID" value="KAL3721806.1"/>
    <property type="molecule type" value="Genomic_DNA"/>
</dbReference>
<feature type="coiled-coil region" evidence="2">
    <location>
        <begin position="202"/>
        <end position="291"/>
    </location>
</feature>
<name>A0ABD3J6Q6_EUCGL</name>
<evidence type="ECO:0000313" key="5">
    <source>
        <dbReference type="EMBL" id="KAL3721806.1"/>
    </source>
</evidence>
<proteinExistence type="predicted"/>
<keyword evidence="1 2" id="KW-0175">Coiled coil</keyword>
<organism evidence="5 6">
    <name type="scientific">Eucalyptus globulus</name>
    <name type="common">Tasmanian blue gum</name>
    <dbReference type="NCBI Taxonomy" id="34317"/>
    <lineage>
        <taxon>Eukaryota</taxon>
        <taxon>Viridiplantae</taxon>
        <taxon>Streptophyta</taxon>
        <taxon>Embryophyta</taxon>
        <taxon>Tracheophyta</taxon>
        <taxon>Spermatophyta</taxon>
        <taxon>Magnoliopsida</taxon>
        <taxon>eudicotyledons</taxon>
        <taxon>Gunneridae</taxon>
        <taxon>Pentapetalae</taxon>
        <taxon>rosids</taxon>
        <taxon>malvids</taxon>
        <taxon>Myrtales</taxon>
        <taxon>Myrtaceae</taxon>
        <taxon>Myrtoideae</taxon>
        <taxon>Eucalypteae</taxon>
        <taxon>Eucalyptus</taxon>
    </lineage>
</organism>
<feature type="region of interest" description="Disordered" evidence="3">
    <location>
        <begin position="447"/>
        <end position="567"/>
    </location>
</feature>
<protein>
    <recommendedName>
        <fullName evidence="4">NAB domain-containing protein</fullName>
    </recommendedName>
</protein>
<feature type="compositionally biased region" description="Basic and acidic residues" evidence="3">
    <location>
        <begin position="117"/>
        <end position="126"/>
    </location>
</feature>
<accession>A0ABD3J6Q6</accession>
<feature type="compositionally biased region" description="Basic and acidic residues" evidence="3">
    <location>
        <begin position="488"/>
        <end position="511"/>
    </location>
</feature>
<comment type="caution">
    <text evidence="5">The sequence shown here is derived from an EMBL/GenBank/DDBJ whole genome shotgun (WGS) entry which is preliminary data.</text>
</comment>
<feature type="coiled-coil region" evidence="2">
    <location>
        <begin position="371"/>
        <end position="436"/>
    </location>
</feature>
<gene>
    <name evidence="5" type="ORF">ACJRO7_034186</name>
</gene>
<feature type="coiled-coil region" evidence="2">
    <location>
        <begin position="771"/>
        <end position="798"/>
    </location>
</feature>
<dbReference type="AlphaFoldDB" id="A0ABD3J6Q6"/>
<evidence type="ECO:0000313" key="6">
    <source>
        <dbReference type="Proteomes" id="UP001634007"/>
    </source>
</evidence>
<feature type="region of interest" description="Disordered" evidence="3">
    <location>
        <begin position="111"/>
        <end position="132"/>
    </location>
</feature>
<dbReference type="Pfam" id="PF24918">
    <property type="entry name" value="NET2A_C"/>
    <property type="match status" value="1"/>
</dbReference>
<evidence type="ECO:0000256" key="1">
    <source>
        <dbReference type="ARBA" id="ARBA00023054"/>
    </source>
</evidence>
<feature type="compositionally biased region" description="Polar residues" evidence="3">
    <location>
        <begin position="541"/>
        <end position="550"/>
    </location>
</feature>
<dbReference type="InterPro" id="IPR056888">
    <property type="entry name" value="NET2A-D/KIP1-like_dom"/>
</dbReference>
<dbReference type="InterPro" id="IPR056889">
    <property type="entry name" value="NET2A-D/KIP1-like_C"/>
</dbReference>
<sequence length="983" mass="111619">MMLQRAASNAYSWWWASHIRTKQSKWLEQNLQDMEEKVQNVLQLIEEDGDSFAKRSEMYYKKRPELINFVGESYKAYRALAERYDHISTELQNANTTIASVFPEQVSFAMDEDDEDSPKRPVHDVPKQNIPKVPKAPVKDLKTILTSGAKKLQNKKDKKAAGAANKVPKSGLSKAEALEKIDKNQKDILALQTVKEFVRSSYESGRARYWDIEKQIQEMQEEVSNLQDEFGEGMVIEDDEARSVMTTAALKSCQETLLNLQEKQKKFSEEARTEQEKIKIAREKFMSLKKKFLPKENSEEIPSIESERSSQEAASAQGGEDLRIFEEKIKQHLQAEFSTSLTVSEMAEKIDELVNKVIILETAVSSQTALIERLRAETSGLQTQFELLEDDKANSIDGSDDTRNKMREMEEKLHGVEDLNRSLEDQEKNLSTHFTEARCNLEHLSNNLGSVRSDEGQEVPSLPNEVGSVRPDEEQEVASLPIGGALAEGEKPEINDRSGKLPEGDREEDRPVPLASSQADEGLQSSSSSPIQDASLVSRGSPESSPMGSSDNRDKDAETTTEIEDDGVEHVQKSCSSALENSAVQAEDNLEIHPVKPNGAQLQNEVERHVEPRKMHVSWKDEVQEETLEEEEPNWKELFLKGLENREQTLLKEYTTVLRNFKEVKKKLTATEKKTLAPDGLLDTSMQLRDLKNSNAMKDEEILSLRQKLNLMQTVLEGNAGSVKAETHIRKEQETEDDIKLILDSTSEIEDKFRMDIDQLLEENLEFWLRFSTALHQIQNYETAVEDLQAETTKLLEKEKKKEGSRSGPLKSDVKPIYKHLRDIQNELTVWLEKCMTIKDEQQCRFSSLCNIQEEITRALKVSAEDDDFKFTSYQAAKFQGEVLNMKQENNKVADELQAGLDHISALQVEVEKTLANLNEGFGISGSRNSQQTSHLRHSVSKTRVPLRSFIFGVKTKKQRSSLFTAMSPAMHRKYNAFKAAHQ</sequence>
<feature type="region of interest" description="Disordered" evidence="3">
    <location>
        <begin position="296"/>
        <end position="318"/>
    </location>
</feature>
<reference evidence="5 6" key="1">
    <citation type="submission" date="2024-11" db="EMBL/GenBank/DDBJ databases">
        <title>Chromosome-level genome assembly of Eucalyptus globulus Labill. provides insights into its genome evolution.</title>
        <authorList>
            <person name="Li X."/>
        </authorList>
    </citation>
    <scope>NUCLEOTIDE SEQUENCE [LARGE SCALE GENOMIC DNA]</scope>
    <source>
        <strain evidence="5">CL2024</strain>
        <tissue evidence="5">Fresh tender leaves</tissue>
    </source>
</reference>
<dbReference type="Pfam" id="PF25014">
    <property type="entry name" value="NET2A"/>
    <property type="match status" value="1"/>
</dbReference>
<evidence type="ECO:0000259" key="4">
    <source>
        <dbReference type="PROSITE" id="PS51774"/>
    </source>
</evidence>